<name>A0AAW2XNW8_9LAMI</name>
<dbReference type="CDD" id="cd01650">
    <property type="entry name" value="RT_nLTR_like"/>
    <property type="match status" value="1"/>
</dbReference>
<evidence type="ECO:0008006" key="4">
    <source>
        <dbReference type="Google" id="ProtNLM"/>
    </source>
</evidence>
<dbReference type="AlphaFoldDB" id="A0AAW2XNW8"/>
<dbReference type="InterPro" id="IPR000477">
    <property type="entry name" value="RT_dom"/>
</dbReference>
<evidence type="ECO:0000259" key="1">
    <source>
        <dbReference type="Pfam" id="PF00078"/>
    </source>
</evidence>
<proteinExistence type="predicted"/>
<dbReference type="Pfam" id="PF00078">
    <property type="entry name" value="RVT_1"/>
    <property type="match status" value="1"/>
</dbReference>
<dbReference type="InterPro" id="IPR026960">
    <property type="entry name" value="RVT-Znf"/>
</dbReference>
<accession>A0AAW2XNW8</accession>
<comment type="caution">
    <text evidence="3">The sequence shown here is derived from an EMBL/GenBank/DDBJ whole genome shotgun (WGS) entry which is preliminary data.</text>
</comment>
<reference evidence="3" key="1">
    <citation type="submission" date="2020-06" db="EMBL/GenBank/DDBJ databases">
        <authorList>
            <person name="Li T."/>
            <person name="Hu X."/>
            <person name="Zhang T."/>
            <person name="Song X."/>
            <person name="Zhang H."/>
            <person name="Dai N."/>
            <person name="Sheng W."/>
            <person name="Hou X."/>
            <person name="Wei L."/>
        </authorList>
    </citation>
    <scope>NUCLEOTIDE SEQUENCE</scope>
    <source>
        <strain evidence="3">KEN1</strain>
        <tissue evidence="3">Leaf</tissue>
    </source>
</reference>
<dbReference type="EMBL" id="JACGWN010000003">
    <property type="protein sequence ID" value="KAL0455583.1"/>
    <property type="molecule type" value="Genomic_DNA"/>
</dbReference>
<dbReference type="Pfam" id="PF13966">
    <property type="entry name" value="zf-RVT"/>
    <property type="match status" value="1"/>
</dbReference>
<evidence type="ECO:0000259" key="2">
    <source>
        <dbReference type="Pfam" id="PF13966"/>
    </source>
</evidence>
<dbReference type="InterPro" id="IPR043502">
    <property type="entry name" value="DNA/RNA_pol_sf"/>
</dbReference>
<feature type="domain" description="Reverse transcriptase" evidence="1">
    <location>
        <begin position="97"/>
        <end position="220"/>
    </location>
</feature>
<sequence length="582" mass="66560">MFSFTRKLKLLKPVFRKLKKAKGDLGSNIEQATTFLAKIQQLLMGNRNCTLLLELEKYCRLVYSKAMAQEQLLLKQRVKLKWLKEGDVNATVLALIPKVQLHREVADYRPIACCNVIYKVITKIMVTRMKGVLHKLIDPSQNAFVPGQNISDNILLVQELFLEYNQKRLPPRCALKVDLRKAYDTVEWDLLTATLKLFKFPVVFIHWVTECVSTISLNGSIHGYFHVSVQQQIEQLLGFATGPLPIKYLGLPLISSRLTSGANYEILLGTLHNYWSSSFILPKGITMCIERKLRSFIWKECDGQGYAKVHWEQVCLPKESGGLDIKSVSTTNTGLMSKHLWAIITNNQHSLWVRWIQIHRLKNKTVWTASPSVGSWGWKKLLKLRTKLMQHINYSVGDEAGIWLWQDPWLKGEILIQKYPRGPMVTGLSCDAKLQDVILDGEWNWPDLRSIIVARILEELPVLQPPKDRITWPTSPSGKLTLSAAYSLFSPDGDKVVWACLFLSPFKIAQMHFILCLAILGSFSTTDNPWLHIPKVTCCLCDDEVLETHDHIFCQCPFISQCLRILKRDIRLTWLDLLGNIG</sequence>
<protein>
    <recommendedName>
        <fullName evidence="4">Reverse transcriptase domain-containing protein</fullName>
    </recommendedName>
</protein>
<organism evidence="3">
    <name type="scientific">Sesamum latifolium</name>
    <dbReference type="NCBI Taxonomy" id="2727402"/>
    <lineage>
        <taxon>Eukaryota</taxon>
        <taxon>Viridiplantae</taxon>
        <taxon>Streptophyta</taxon>
        <taxon>Embryophyta</taxon>
        <taxon>Tracheophyta</taxon>
        <taxon>Spermatophyta</taxon>
        <taxon>Magnoliopsida</taxon>
        <taxon>eudicotyledons</taxon>
        <taxon>Gunneridae</taxon>
        <taxon>Pentapetalae</taxon>
        <taxon>asterids</taxon>
        <taxon>lamiids</taxon>
        <taxon>Lamiales</taxon>
        <taxon>Pedaliaceae</taxon>
        <taxon>Sesamum</taxon>
    </lineage>
</organism>
<dbReference type="PANTHER" id="PTHR33116">
    <property type="entry name" value="REVERSE TRANSCRIPTASE ZINC-BINDING DOMAIN-CONTAINING PROTEIN-RELATED-RELATED"/>
    <property type="match status" value="1"/>
</dbReference>
<feature type="domain" description="Reverse transcriptase zinc-binding" evidence="2">
    <location>
        <begin position="482"/>
        <end position="561"/>
    </location>
</feature>
<reference evidence="3" key="2">
    <citation type="journal article" date="2024" name="Plant">
        <title>Genomic evolution and insights into agronomic trait innovations of Sesamum species.</title>
        <authorList>
            <person name="Miao H."/>
            <person name="Wang L."/>
            <person name="Qu L."/>
            <person name="Liu H."/>
            <person name="Sun Y."/>
            <person name="Le M."/>
            <person name="Wang Q."/>
            <person name="Wei S."/>
            <person name="Zheng Y."/>
            <person name="Lin W."/>
            <person name="Duan Y."/>
            <person name="Cao H."/>
            <person name="Xiong S."/>
            <person name="Wang X."/>
            <person name="Wei L."/>
            <person name="Li C."/>
            <person name="Ma Q."/>
            <person name="Ju M."/>
            <person name="Zhao R."/>
            <person name="Li G."/>
            <person name="Mu C."/>
            <person name="Tian Q."/>
            <person name="Mei H."/>
            <person name="Zhang T."/>
            <person name="Gao T."/>
            <person name="Zhang H."/>
        </authorList>
    </citation>
    <scope>NUCLEOTIDE SEQUENCE</scope>
    <source>
        <strain evidence="3">KEN1</strain>
    </source>
</reference>
<dbReference type="PANTHER" id="PTHR33116:SF78">
    <property type="entry name" value="OS12G0587133 PROTEIN"/>
    <property type="match status" value="1"/>
</dbReference>
<gene>
    <name evidence="3" type="ORF">Slati_0897500</name>
</gene>
<dbReference type="SUPFAM" id="SSF56672">
    <property type="entry name" value="DNA/RNA polymerases"/>
    <property type="match status" value="1"/>
</dbReference>
<evidence type="ECO:0000313" key="3">
    <source>
        <dbReference type="EMBL" id="KAL0455583.1"/>
    </source>
</evidence>